<dbReference type="GeneID" id="106664972"/>
<dbReference type="RefSeq" id="XP_014246571.1">
    <property type="nucleotide sequence ID" value="XM_014391085.1"/>
</dbReference>
<evidence type="ECO:0000313" key="3">
    <source>
        <dbReference type="Proteomes" id="UP000494040"/>
    </source>
</evidence>
<protein>
    <submittedName>
        <fullName evidence="2">Uncharacterized protein</fullName>
    </submittedName>
</protein>
<dbReference type="AlphaFoldDB" id="A0A8I6RNB7"/>
<feature type="transmembrane region" description="Helical" evidence="1">
    <location>
        <begin position="112"/>
        <end position="134"/>
    </location>
</feature>
<keyword evidence="1" id="KW-0812">Transmembrane</keyword>
<dbReference type="Proteomes" id="UP000494040">
    <property type="component" value="Unassembled WGS sequence"/>
</dbReference>
<organism evidence="2 3">
    <name type="scientific">Cimex lectularius</name>
    <name type="common">Bed bug</name>
    <name type="synonym">Acanthia lectularia</name>
    <dbReference type="NCBI Taxonomy" id="79782"/>
    <lineage>
        <taxon>Eukaryota</taxon>
        <taxon>Metazoa</taxon>
        <taxon>Ecdysozoa</taxon>
        <taxon>Arthropoda</taxon>
        <taxon>Hexapoda</taxon>
        <taxon>Insecta</taxon>
        <taxon>Pterygota</taxon>
        <taxon>Neoptera</taxon>
        <taxon>Paraneoptera</taxon>
        <taxon>Hemiptera</taxon>
        <taxon>Heteroptera</taxon>
        <taxon>Panheteroptera</taxon>
        <taxon>Cimicomorpha</taxon>
        <taxon>Cimicidae</taxon>
        <taxon>Cimex</taxon>
    </lineage>
</organism>
<keyword evidence="1" id="KW-0472">Membrane</keyword>
<evidence type="ECO:0000256" key="1">
    <source>
        <dbReference type="SAM" id="Phobius"/>
    </source>
</evidence>
<evidence type="ECO:0000313" key="2">
    <source>
        <dbReference type="EnsemblMetazoa" id="XP_014246571.1"/>
    </source>
</evidence>
<accession>A0A8I6RNB7</accession>
<dbReference type="KEGG" id="clec:106664972"/>
<name>A0A8I6RNB7_CIMLE</name>
<keyword evidence="3" id="KW-1185">Reference proteome</keyword>
<proteinExistence type="predicted"/>
<keyword evidence="1" id="KW-1133">Transmembrane helix</keyword>
<dbReference type="EnsemblMetazoa" id="XM_014391085.1">
    <property type="protein sequence ID" value="XP_014246571.1"/>
    <property type="gene ID" value="LOC106664972"/>
</dbReference>
<reference evidence="2" key="1">
    <citation type="submission" date="2022-01" db="UniProtKB">
        <authorList>
            <consortium name="EnsemblMetazoa"/>
        </authorList>
    </citation>
    <scope>IDENTIFICATION</scope>
</reference>
<sequence>MVVLPKLHSCSLIDFDLNNPSHSFILYKWCLSLSRRLPIFERSAYRKALTWKLGRAWAQLALAIGPEDAKLILSECEKLGNIPPGNWASYIDNVNSVRQGRQVQMESVDTSFITTFLTILGVIIICLAIYSLLWRMKPLKNTEMN</sequence>